<reference evidence="3" key="1">
    <citation type="journal article" date="2019" name="Int. J. Syst. Evol. Microbiol.">
        <title>The Global Catalogue of Microorganisms (GCM) 10K type strain sequencing project: providing services to taxonomists for standard genome sequencing and annotation.</title>
        <authorList>
            <consortium name="The Broad Institute Genomics Platform"/>
            <consortium name="The Broad Institute Genome Sequencing Center for Infectious Disease"/>
            <person name="Wu L."/>
            <person name="Ma J."/>
        </authorList>
    </citation>
    <scope>NUCLEOTIDE SEQUENCE [LARGE SCALE GENOMIC DNA]</scope>
    <source>
        <strain evidence="3">CCUG 58412</strain>
    </source>
</reference>
<comment type="caution">
    <text evidence="2">The sequence shown here is derived from an EMBL/GenBank/DDBJ whole genome shotgun (WGS) entry which is preliminary data.</text>
</comment>
<keyword evidence="1" id="KW-0812">Transmembrane</keyword>
<dbReference type="RefSeq" id="WP_379057400.1">
    <property type="nucleotide sequence ID" value="NZ_JBHTKB010000002.1"/>
</dbReference>
<protein>
    <submittedName>
        <fullName evidence="2">Uncharacterized protein</fullName>
    </submittedName>
</protein>
<evidence type="ECO:0000313" key="3">
    <source>
        <dbReference type="Proteomes" id="UP001597128"/>
    </source>
</evidence>
<feature type="transmembrane region" description="Helical" evidence="1">
    <location>
        <begin position="12"/>
        <end position="30"/>
    </location>
</feature>
<evidence type="ECO:0000313" key="2">
    <source>
        <dbReference type="EMBL" id="MFD0913909.1"/>
    </source>
</evidence>
<feature type="transmembrane region" description="Helical" evidence="1">
    <location>
        <begin position="96"/>
        <end position="118"/>
    </location>
</feature>
<name>A0ABW3F7R6_9PROT</name>
<organism evidence="2 3">
    <name type="scientific">Methylophilus luteus</name>
    <dbReference type="NCBI Taxonomy" id="640108"/>
    <lineage>
        <taxon>Bacteria</taxon>
        <taxon>Pseudomonadati</taxon>
        <taxon>Pseudomonadota</taxon>
        <taxon>Betaproteobacteria</taxon>
        <taxon>Nitrosomonadales</taxon>
        <taxon>Methylophilaceae</taxon>
        <taxon>Methylophilus</taxon>
    </lineage>
</organism>
<dbReference type="EMBL" id="JBHTKB010000002">
    <property type="protein sequence ID" value="MFD0913909.1"/>
    <property type="molecule type" value="Genomic_DNA"/>
</dbReference>
<dbReference type="Proteomes" id="UP001597128">
    <property type="component" value="Unassembled WGS sequence"/>
</dbReference>
<evidence type="ECO:0000256" key="1">
    <source>
        <dbReference type="SAM" id="Phobius"/>
    </source>
</evidence>
<feature type="transmembrane region" description="Helical" evidence="1">
    <location>
        <begin position="36"/>
        <end position="59"/>
    </location>
</feature>
<keyword evidence="3" id="KW-1185">Reference proteome</keyword>
<proteinExistence type="predicted"/>
<sequence>MNPTNQPTYIKRAVILIIFALALSFIKLGIDYDYISSIAPIRFTIIGLVCTVLIVLFLAYKIWTGRNWARIIFTVFFVIGIYPALLLLPVEAHRNVVVLLASSLQISLQTVAIIYMFLPISNAWFKSVKQAKST</sequence>
<accession>A0ABW3F7R6</accession>
<keyword evidence="1" id="KW-1133">Transmembrane helix</keyword>
<feature type="transmembrane region" description="Helical" evidence="1">
    <location>
        <begin position="71"/>
        <end position="90"/>
    </location>
</feature>
<gene>
    <name evidence="2" type="ORF">ACFQ1Z_10155</name>
</gene>
<keyword evidence="1" id="KW-0472">Membrane</keyword>